<dbReference type="InterPro" id="IPR013325">
    <property type="entry name" value="RNA_pol_sigma_r2"/>
</dbReference>
<accession>A0A413VR66</accession>
<evidence type="ECO:0000256" key="4">
    <source>
        <dbReference type="ARBA" id="ARBA00023163"/>
    </source>
</evidence>
<dbReference type="Proteomes" id="UP000284379">
    <property type="component" value="Unassembled WGS sequence"/>
</dbReference>
<dbReference type="GO" id="GO:0003677">
    <property type="term" value="F:DNA binding"/>
    <property type="evidence" value="ECO:0007669"/>
    <property type="project" value="InterPro"/>
</dbReference>
<dbReference type="InterPro" id="IPR014327">
    <property type="entry name" value="RNA_pol_sigma70_bacteroid"/>
</dbReference>
<evidence type="ECO:0000259" key="6">
    <source>
        <dbReference type="Pfam" id="PF08281"/>
    </source>
</evidence>
<dbReference type="NCBIfam" id="TIGR02985">
    <property type="entry name" value="Sig70_bacteroi1"/>
    <property type="match status" value="1"/>
</dbReference>
<feature type="domain" description="RNA polymerase sigma factor 70 region 4 type 2" evidence="6">
    <location>
        <begin position="120"/>
        <end position="172"/>
    </location>
</feature>
<dbReference type="SUPFAM" id="SSF88946">
    <property type="entry name" value="Sigma2 domain of RNA polymerase sigma factors"/>
    <property type="match status" value="1"/>
</dbReference>
<dbReference type="InterPro" id="IPR036388">
    <property type="entry name" value="WH-like_DNA-bd_sf"/>
</dbReference>
<comment type="caution">
    <text evidence="7">The sequence shown here is derived from an EMBL/GenBank/DDBJ whole genome shotgun (WGS) entry which is preliminary data.</text>
</comment>
<dbReference type="AlphaFoldDB" id="A0A413VR66"/>
<name>A0A413VR66_9BACE</name>
<sequence length="183" mass="22015">MLNELFILAKIKEGDIKAFEEIFRCYYSPLCWYAAGITGEVEAAEEIVEELFYVFWKDREHLQIFQSIKSYLYRATRNEALQYCQHREVRERYREYVLADNVSEQVSDPHRQLEYEELQEVIRHTLDKLPGRRLRIFEMHRMEGKKYVEIASFLSLSVKTVEAEMTKALRTLRNEIDNYILTK</sequence>
<evidence type="ECO:0000256" key="2">
    <source>
        <dbReference type="ARBA" id="ARBA00023015"/>
    </source>
</evidence>
<dbReference type="InterPro" id="IPR039425">
    <property type="entry name" value="RNA_pol_sigma-70-like"/>
</dbReference>
<dbReference type="Gene3D" id="1.10.10.10">
    <property type="entry name" value="Winged helix-like DNA-binding domain superfamily/Winged helix DNA-binding domain"/>
    <property type="match status" value="1"/>
</dbReference>
<keyword evidence="4" id="KW-0804">Transcription</keyword>
<dbReference type="InterPro" id="IPR013249">
    <property type="entry name" value="RNA_pol_sigma70_r4_t2"/>
</dbReference>
<dbReference type="InterPro" id="IPR014284">
    <property type="entry name" value="RNA_pol_sigma-70_dom"/>
</dbReference>
<comment type="similarity">
    <text evidence="1">Belongs to the sigma-70 factor family. ECF subfamily.</text>
</comment>
<dbReference type="InterPro" id="IPR007627">
    <property type="entry name" value="RNA_pol_sigma70_r2"/>
</dbReference>
<gene>
    <name evidence="7" type="ORF">DW888_09445</name>
</gene>
<protein>
    <submittedName>
        <fullName evidence="7">RNA polymerase sigma-70 factor</fullName>
    </submittedName>
</protein>
<dbReference type="GO" id="GO:0016987">
    <property type="term" value="F:sigma factor activity"/>
    <property type="evidence" value="ECO:0007669"/>
    <property type="project" value="UniProtKB-KW"/>
</dbReference>
<dbReference type="RefSeq" id="WP_002561962.1">
    <property type="nucleotide sequence ID" value="NZ_CABJFV010000005.1"/>
</dbReference>
<dbReference type="NCBIfam" id="TIGR02937">
    <property type="entry name" value="sigma70-ECF"/>
    <property type="match status" value="1"/>
</dbReference>
<dbReference type="GeneID" id="69501348"/>
<dbReference type="Gene3D" id="1.10.1740.10">
    <property type="match status" value="1"/>
</dbReference>
<feature type="domain" description="RNA polymerase sigma-70 region 2" evidence="5">
    <location>
        <begin position="23"/>
        <end position="85"/>
    </location>
</feature>
<dbReference type="GO" id="GO:0006352">
    <property type="term" value="P:DNA-templated transcription initiation"/>
    <property type="evidence" value="ECO:0007669"/>
    <property type="project" value="InterPro"/>
</dbReference>
<dbReference type="Pfam" id="PF08281">
    <property type="entry name" value="Sigma70_r4_2"/>
    <property type="match status" value="1"/>
</dbReference>
<proteinExistence type="inferred from homology"/>
<keyword evidence="3" id="KW-0731">Sigma factor</keyword>
<dbReference type="SUPFAM" id="SSF88659">
    <property type="entry name" value="Sigma3 and sigma4 domains of RNA polymerase sigma factors"/>
    <property type="match status" value="1"/>
</dbReference>
<keyword evidence="2" id="KW-0805">Transcription regulation</keyword>
<dbReference type="PANTHER" id="PTHR43133">
    <property type="entry name" value="RNA POLYMERASE ECF-TYPE SIGMA FACTO"/>
    <property type="match status" value="1"/>
</dbReference>
<evidence type="ECO:0000313" key="7">
    <source>
        <dbReference type="EMBL" id="RHB36039.1"/>
    </source>
</evidence>
<evidence type="ECO:0000256" key="1">
    <source>
        <dbReference type="ARBA" id="ARBA00010641"/>
    </source>
</evidence>
<organism evidence="7 8">
    <name type="scientific">Bacteroides nordii</name>
    <dbReference type="NCBI Taxonomy" id="291645"/>
    <lineage>
        <taxon>Bacteria</taxon>
        <taxon>Pseudomonadati</taxon>
        <taxon>Bacteroidota</taxon>
        <taxon>Bacteroidia</taxon>
        <taxon>Bacteroidales</taxon>
        <taxon>Bacteroidaceae</taxon>
        <taxon>Bacteroides</taxon>
    </lineage>
</organism>
<evidence type="ECO:0000259" key="5">
    <source>
        <dbReference type="Pfam" id="PF04542"/>
    </source>
</evidence>
<dbReference type="InterPro" id="IPR013324">
    <property type="entry name" value="RNA_pol_sigma_r3/r4-like"/>
</dbReference>
<evidence type="ECO:0000313" key="8">
    <source>
        <dbReference type="Proteomes" id="UP000284379"/>
    </source>
</evidence>
<dbReference type="EMBL" id="QSGO01000005">
    <property type="protein sequence ID" value="RHB36039.1"/>
    <property type="molecule type" value="Genomic_DNA"/>
</dbReference>
<evidence type="ECO:0000256" key="3">
    <source>
        <dbReference type="ARBA" id="ARBA00023082"/>
    </source>
</evidence>
<dbReference type="PANTHER" id="PTHR43133:SF46">
    <property type="entry name" value="RNA POLYMERASE SIGMA-70 FACTOR ECF SUBFAMILY"/>
    <property type="match status" value="1"/>
</dbReference>
<reference evidence="7 8" key="1">
    <citation type="submission" date="2018-08" db="EMBL/GenBank/DDBJ databases">
        <title>A genome reference for cultivated species of the human gut microbiota.</title>
        <authorList>
            <person name="Zou Y."/>
            <person name="Xue W."/>
            <person name="Luo G."/>
        </authorList>
    </citation>
    <scope>NUCLEOTIDE SEQUENCE [LARGE SCALE GENOMIC DNA]</scope>
    <source>
        <strain evidence="7 8">AM40-30BH</strain>
    </source>
</reference>
<dbReference type="Pfam" id="PF04542">
    <property type="entry name" value="Sigma70_r2"/>
    <property type="match status" value="1"/>
</dbReference>